<sequence>MEFILLAIVVFVFWVILTYNGLVVFRNRAKEAWA</sequence>
<feature type="non-terminal residue" evidence="2">
    <location>
        <position position="34"/>
    </location>
</feature>
<keyword evidence="1" id="KW-1133">Transmembrane helix</keyword>
<dbReference type="Proteomes" id="UP000230760">
    <property type="component" value="Unassembled WGS sequence"/>
</dbReference>
<keyword evidence="1" id="KW-0472">Membrane</keyword>
<evidence type="ECO:0008006" key="4">
    <source>
        <dbReference type="Google" id="ProtNLM"/>
    </source>
</evidence>
<evidence type="ECO:0000313" key="2">
    <source>
        <dbReference type="EMBL" id="PIZ88707.1"/>
    </source>
</evidence>
<feature type="transmembrane region" description="Helical" evidence="1">
    <location>
        <begin position="6"/>
        <end position="25"/>
    </location>
</feature>
<name>A0A2M7UXM9_9BACT</name>
<organism evidence="2 3">
    <name type="scientific">Candidatus Nealsonbacteria bacterium CG_4_10_14_0_2_um_filter_38_17</name>
    <dbReference type="NCBI Taxonomy" id="1974680"/>
    <lineage>
        <taxon>Bacteria</taxon>
        <taxon>Candidatus Nealsoniibacteriota</taxon>
    </lineage>
</organism>
<protein>
    <recommendedName>
        <fullName evidence="4">LemA family protein</fullName>
    </recommendedName>
</protein>
<reference evidence="3" key="1">
    <citation type="submission" date="2017-09" db="EMBL/GenBank/DDBJ databases">
        <title>Depth-based differentiation of microbial function through sediment-hosted aquifers and enrichment of novel symbionts in the deep terrestrial subsurface.</title>
        <authorList>
            <person name="Probst A.J."/>
            <person name="Ladd B."/>
            <person name="Jarett J.K."/>
            <person name="Geller-Mcgrath D.E."/>
            <person name="Sieber C.M.K."/>
            <person name="Emerson J.B."/>
            <person name="Anantharaman K."/>
            <person name="Thomas B.C."/>
            <person name="Malmstrom R."/>
            <person name="Stieglmeier M."/>
            <person name="Klingl A."/>
            <person name="Woyke T."/>
            <person name="Ryan C.M."/>
            <person name="Banfield J.F."/>
        </authorList>
    </citation>
    <scope>NUCLEOTIDE SEQUENCE [LARGE SCALE GENOMIC DNA]</scope>
</reference>
<dbReference type="EMBL" id="PFPB01000057">
    <property type="protein sequence ID" value="PIZ88707.1"/>
    <property type="molecule type" value="Genomic_DNA"/>
</dbReference>
<comment type="caution">
    <text evidence="2">The sequence shown here is derived from an EMBL/GenBank/DDBJ whole genome shotgun (WGS) entry which is preliminary data.</text>
</comment>
<proteinExistence type="predicted"/>
<evidence type="ECO:0000313" key="3">
    <source>
        <dbReference type="Proteomes" id="UP000230760"/>
    </source>
</evidence>
<keyword evidence="1" id="KW-0812">Transmembrane</keyword>
<dbReference type="AlphaFoldDB" id="A0A2M7UXM9"/>
<evidence type="ECO:0000256" key="1">
    <source>
        <dbReference type="SAM" id="Phobius"/>
    </source>
</evidence>
<accession>A0A2M7UXM9</accession>
<gene>
    <name evidence="2" type="ORF">COX90_03135</name>
</gene>